<dbReference type="RefSeq" id="WP_267943667.1">
    <property type="nucleotide sequence ID" value="NZ_BMUK01000016.1"/>
</dbReference>
<organism evidence="1 2">
    <name type="scientific">Streptomyces purpurascens</name>
    <dbReference type="NCBI Taxonomy" id="1924"/>
    <lineage>
        <taxon>Bacteria</taxon>
        <taxon>Bacillati</taxon>
        <taxon>Actinomycetota</taxon>
        <taxon>Actinomycetes</taxon>
        <taxon>Kitasatosporales</taxon>
        <taxon>Streptomycetaceae</taxon>
        <taxon>Streptomyces</taxon>
    </lineage>
</organism>
<gene>
    <name evidence="1" type="ORF">OHU35_10695</name>
</gene>
<evidence type="ECO:0000313" key="1">
    <source>
        <dbReference type="EMBL" id="WTW26474.1"/>
    </source>
</evidence>
<keyword evidence="2" id="KW-1185">Reference proteome</keyword>
<evidence type="ECO:0000313" key="2">
    <source>
        <dbReference type="Proteomes" id="UP001621512"/>
    </source>
</evidence>
<name>A0ABZ1MIQ0_STREF</name>
<dbReference type="EMBL" id="CP108341">
    <property type="protein sequence ID" value="WTW26474.1"/>
    <property type="molecule type" value="Genomic_DNA"/>
</dbReference>
<proteinExistence type="predicted"/>
<reference evidence="1 2" key="1">
    <citation type="submission" date="2022-10" db="EMBL/GenBank/DDBJ databases">
        <title>The complete genomes of actinobacterial strains from the NBC collection.</title>
        <authorList>
            <person name="Joergensen T.S."/>
            <person name="Alvarez Arevalo M."/>
            <person name="Sterndorff E.B."/>
            <person name="Faurdal D."/>
            <person name="Vuksanovic O."/>
            <person name="Mourched A.-S."/>
            <person name="Charusanti P."/>
            <person name="Shaw S."/>
            <person name="Blin K."/>
            <person name="Weber T."/>
        </authorList>
    </citation>
    <scope>NUCLEOTIDE SEQUENCE [LARGE SCALE GENOMIC DNA]</scope>
    <source>
        <strain evidence="1 2">NBC_00017</strain>
    </source>
</reference>
<dbReference type="Proteomes" id="UP001621512">
    <property type="component" value="Chromosome"/>
</dbReference>
<sequence>MSRATPTASGRAERLVPGADAWWGVGCGDRAGLFRRLGQGG</sequence>
<accession>A0ABZ1MIQ0</accession>
<protein>
    <submittedName>
        <fullName evidence="1">Uncharacterized protein</fullName>
    </submittedName>
</protein>